<proteinExistence type="predicted"/>
<feature type="region of interest" description="Disordered" evidence="1">
    <location>
        <begin position="1"/>
        <end position="89"/>
    </location>
</feature>
<evidence type="ECO:0000313" key="3">
    <source>
        <dbReference type="Proteomes" id="UP000604046"/>
    </source>
</evidence>
<organism evidence="2 3">
    <name type="scientific">Symbiodinium natans</name>
    <dbReference type="NCBI Taxonomy" id="878477"/>
    <lineage>
        <taxon>Eukaryota</taxon>
        <taxon>Sar</taxon>
        <taxon>Alveolata</taxon>
        <taxon>Dinophyceae</taxon>
        <taxon>Suessiales</taxon>
        <taxon>Symbiodiniaceae</taxon>
        <taxon>Symbiodinium</taxon>
    </lineage>
</organism>
<reference evidence="2" key="1">
    <citation type="submission" date="2021-02" db="EMBL/GenBank/DDBJ databases">
        <authorList>
            <person name="Dougan E. K."/>
            <person name="Rhodes N."/>
            <person name="Thang M."/>
            <person name="Chan C."/>
        </authorList>
    </citation>
    <scope>NUCLEOTIDE SEQUENCE</scope>
</reference>
<dbReference type="AlphaFoldDB" id="A0A812N0M1"/>
<gene>
    <name evidence="2" type="ORF">SNAT2548_LOCUS15585</name>
</gene>
<evidence type="ECO:0000313" key="2">
    <source>
        <dbReference type="EMBL" id="CAE7295965.1"/>
    </source>
</evidence>
<dbReference type="Proteomes" id="UP000604046">
    <property type="component" value="Unassembled WGS sequence"/>
</dbReference>
<dbReference type="EMBL" id="CAJNDS010002002">
    <property type="protein sequence ID" value="CAE7295965.1"/>
    <property type="molecule type" value="Genomic_DNA"/>
</dbReference>
<accession>A0A812N0M1</accession>
<protein>
    <submittedName>
        <fullName evidence="2">Uncharacterized protein</fullName>
    </submittedName>
</protein>
<keyword evidence="3" id="KW-1185">Reference proteome</keyword>
<feature type="compositionally biased region" description="Acidic residues" evidence="1">
    <location>
        <begin position="52"/>
        <end position="62"/>
    </location>
</feature>
<comment type="caution">
    <text evidence="2">The sequence shown here is derived from an EMBL/GenBank/DDBJ whole genome shotgun (WGS) entry which is preliminary data.</text>
</comment>
<feature type="compositionally biased region" description="Low complexity" evidence="1">
    <location>
        <begin position="1"/>
        <end position="21"/>
    </location>
</feature>
<sequence>MANLEQQVQMLTSQMQQLTVQLGSQQHDGDESPSPMHYSPTEISEPGSDAGADPDPDAPENADVERGRELAPPQPAGLLTPDAPSDEQRARHNLTHADFAAWCPHCVAGKAADSQHKRKSKHEDPQIPVLQVYYQFFGRDGQLVAEESKKATVLTGTDLSSGWPMMAFVPHKGGEAYTNQHCALWLIKSKKNWDTIMSKSERPRGTATPAKVAPRTQMLRTWLSALNEAYPNPAEPLDINHPLVPWLCRWVAFVWARFHVQADNMTPFRIVSGRDYATPIVEFGEVGLVQTS</sequence>
<evidence type="ECO:0000256" key="1">
    <source>
        <dbReference type="SAM" id="MobiDB-lite"/>
    </source>
</evidence>
<name>A0A812N0M1_9DINO</name>